<dbReference type="InterPro" id="IPR051557">
    <property type="entry name" value="NipSnap_domain"/>
</dbReference>
<feature type="chain" id="PRO_5021953094" description="NIPSNAP domain-containing protein" evidence="2">
    <location>
        <begin position="27"/>
        <end position="257"/>
    </location>
</feature>
<accession>A0A517Z629</accession>
<keyword evidence="2" id="KW-0732">Signal</keyword>
<dbReference type="EMBL" id="CP036275">
    <property type="protein sequence ID" value="QDU37933.1"/>
    <property type="molecule type" value="Genomic_DNA"/>
</dbReference>
<sequence precursor="true">MHTCYRLTTVLGAVFATALLAQVATAAEDDAPVYELRIYTCEPGKLDPLLDRFRSHTMRIFEKHGMENVAYWVPTDEPKKSNTLIYILRHKSSDAAKASWQAFREDPEWRAVAKASAEQHGKILAERPYSLYMTATDYSPNVTPPKSDAIYELRVYTAAEGKLDALHDRFRQHTDAIFKGHGMASTGYWAPRDAEAGDIMLYVLEYPNREAAKASWKAFFADPNWKKVAEETQKDGRLVSKVESTYMVPTDFSPTAK</sequence>
<dbReference type="AlphaFoldDB" id="A0A517Z629"/>
<protein>
    <recommendedName>
        <fullName evidence="3">NIPSNAP domain-containing protein</fullName>
    </recommendedName>
</protein>
<evidence type="ECO:0000313" key="5">
    <source>
        <dbReference type="Proteomes" id="UP000320496"/>
    </source>
</evidence>
<dbReference type="Proteomes" id="UP000320496">
    <property type="component" value="Chromosome"/>
</dbReference>
<feature type="domain" description="NIPSNAP" evidence="3">
    <location>
        <begin position="151"/>
        <end position="254"/>
    </location>
</feature>
<dbReference type="KEGG" id="mri:Mal4_22520"/>
<dbReference type="InterPro" id="IPR012577">
    <property type="entry name" value="NIPSNAP"/>
</dbReference>
<gene>
    <name evidence="4" type="ORF">Mal4_22520</name>
</gene>
<dbReference type="SUPFAM" id="SSF54909">
    <property type="entry name" value="Dimeric alpha+beta barrel"/>
    <property type="match status" value="2"/>
</dbReference>
<evidence type="ECO:0000256" key="2">
    <source>
        <dbReference type="SAM" id="SignalP"/>
    </source>
</evidence>
<name>A0A517Z629_9PLAN</name>
<dbReference type="PANTHER" id="PTHR21017">
    <property type="entry name" value="NIPSNAP-RELATED"/>
    <property type="match status" value="1"/>
</dbReference>
<dbReference type="InterPro" id="IPR011008">
    <property type="entry name" value="Dimeric_a/b-barrel"/>
</dbReference>
<feature type="domain" description="NIPSNAP" evidence="3">
    <location>
        <begin position="34"/>
        <end position="118"/>
    </location>
</feature>
<reference evidence="4 5" key="1">
    <citation type="submission" date="2019-02" db="EMBL/GenBank/DDBJ databases">
        <title>Deep-cultivation of Planctomycetes and their phenomic and genomic characterization uncovers novel biology.</title>
        <authorList>
            <person name="Wiegand S."/>
            <person name="Jogler M."/>
            <person name="Boedeker C."/>
            <person name="Pinto D."/>
            <person name="Vollmers J."/>
            <person name="Rivas-Marin E."/>
            <person name="Kohn T."/>
            <person name="Peeters S.H."/>
            <person name="Heuer A."/>
            <person name="Rast P."/>
            <person name="Oberbeckmann S."/>
            <person name="Bunk B."/>
            <person name="Jeske O."/>
            <person name="Meyerdierks A."/>
            <person name="Storesund J.E."/>
            <person name="Kallscheuer N."/>
            <person name="Luecker S."/>
            <person name="Lage O.M."/>
            <person name="Pohl T."/>
            <person name="Merkel B.J."/>
            <person name="Hornburger P."/>
            <person name="Mueller R.-W."/>
            <person name="Bruemmer F."/>
            <person name="Labrenz M."/>
            <person name="Spormann A.M."/>
            <person name="Op den Camp H."/>
            <person name="Overmann J."/>
            <person name="Amann R."/>
            <person name="Jetten M.S.M."/>
            <person name="Mascher T."/>
            <person name="Medema M.H."/>
            <person name="Devos D.P."/>
            <person name="Kaster A.-K."/>
            <person name="Ovreas L."/>
            <person name="Rohde M."/>
            <person name="Galperin M.Y."/>
            <person name="Jogler C."/>
        </authorList>
    </citation>
    <scope>NUCLEOTIDE SEQUENCE [LARGE SCALE GENOMIC DNA]</scope>
    <source>
        <strain evidence="4 5">Mal4</strain>
    </source>
</reference>
<evidence type="ECO:0000256" key="1">
    <source>
        <dbReference type="ARBA" id="ARBA00005291"/>
    </source>
</evidence>
<feature type="signal peptide" evidence="2">
    <location>
        <begin position="1"/>
        <end position="26"/>
    </location>
</feature>
<organism evidence="4 5">
    <name type="scientific">Maioricimonas rarisocia</name>
    <dbReference type="NCBI Taxonomy" id="2528026"/>
    <lineage>
        <taxon>Bacteria</taxon>
        <taxon>Pseudomonadati</taxon>
        <taxon>Planctomycetota</taxon>
        <taxon>Planctomycetia</taxon>
        <taxon>Planctomycetales</taxon>
        <taxon>Planctomycetaceae</taxon>
        <taxon>Maioricimonas</taxon>
    </lineage>
</organism>
<dbReference type="RefSeq" id="WP_145369247.1">
    <property type="nucleotide sequence ID" value="NZ_CP036275.1"/>
</dbReference>
<keyword evidence="5" id="KW-1185">Reference proteome</keyword>
<dbReference type="Gene3D" id="3.30.70.100">
    <property type="match status" value="2"/>
</dbReference>
<dbReference type="OrthoDB" id="9809695at2"/>
<proteinExistence type="inferred from homology"/>
<evidence type="ECO:0000313" key="4">
    <source>
        <dbReference type="EMBL" id="QDU37933.1"/>
    </source>
</evidence>
<evidence type="ECO:0000259" key="3">
    <source>
        <dbReference type="Pfam" id="PF07978"/>
    </source>
</evidence>
<comment type="similarity">
    <text evidence="1">Belongs to the NipSnap family.</text>
</comment>
<dbReference type="Pfam" id="PF07978">
    <property type="entry name" value="NIPSNAP"/>
    <property type="match status" value="2"/>
</dbReference>
<dbReference type="PANTHER" id="PTHR21017:SF17">
    <property type="entry name" value="PROTEIN NIPSNAP"/>
    <property type="match status" value="1"/>
</dbReference>